<dbReference type="RefSeq" id="XP_049144061.1">
    <property type="nucleotide sequence ID" value="XM_049286918.1"/>
</dbReference>
<dbReference type="GeneID" id="73341928"/>
<proteinExistence type="predicted"/>
<organism evidence="2 3">
    <name type="scientific">Colletotrichum lupini</name>
    <dbReference type="NCBI Taxonomy" id="145971"/>
    <lineage>
        <taxon>Eukaryota</taxon>
        <taxon>Fungi</taxon>
        <taxon>Dikarya</taxon>
        <taxon>Ascomycota</taxon>
        <taxon>Pezizomycotina</taxon>
        <taxon>Sordariomycetes</taxon>
        <taxon>Hypocreomycetidae</taxon>
        <taxon>Glomerellales</taxon>
        <taxon>Glomerellaceae</taxon>
        <taxon>Colletotrichum</taxon>
        <taxon>Colletotrichum acutatum species complex</taxon>
    </lineage>
</organism>
<gene>
    <name evidence="2" type="ORF">CLUP02_07926</name>
</gene>
<evidence type="ECO:0000313" key="2">
    <source>
        <dbReference type="EMBL" id="UQC82438.1"/>
    </source>
</evidence>
<dbReference type="EMBL" id="CP019476">
    <property type="protein sequence ID" value="UQC82438.1"/>
    <property type="molecule type" value="Genomic_DNA"/>
</dbReference>
<reference evidence="2" key="1">
    <citation type="journal article" date="2021" name="Mol. Plant Microbe Interact.">
        <title>Complete Genome Sequence of the Plant-Pathogenic Fungus Colletotrichum lupini.</title>
        <authorList>
            <person name="Baroncelli R."/>
            <person name="Pensec F."/>
            <person name="Da Lio D."/>
            <person name="Boufleur T."/>
            <person name="Vicente I."/>
            <person name="Sarrocco S."/>
            <person name="Picot A."/>
            <person name="Baraldi E."/>
            <person name="Sukno S."/>
            <person name="Thon M."/>
            <person name="Le Floch G."/>
        </authorList>
    </citation>
    <scope>NUCLEOTIDE SEQUENCE</scope>
    <source>
        <strain evidence="2">IMI 504893</strain>
    </source>
</reference>
<dbReference type="Proteomes" id="UP000830671">
    <property type="component" value="Chromosome 4"/>
</dbReference>
<keyword evidence="3" id="KW-1185">Reference proteome</keyword>
<dbReference type="KEGG" id="clup:CLUP02_07926"/>
<accession>A0A9Q8SS44</accession>
<evidence type="ECO:0000256" key="1">
    <source>
        <dbReference type="SAM" id="MobiDB-lite"/>
    </source>
</evidence>
<feature type="region of interest" description="Disordered" evidence="1">
    <location>
        <begin position="723"/>
        <end position="747"/>
    </location>
</feature>
<name>A0A9Q8SS44_9PEZI</name>
<evidence type="ECO:0000313" key="3">
    <source>
        <dbReference type="Proteomes" id="UP000830671"/>
    </source>
</evidence>
<protein>
    <submittedName>
        <fullName evidence="2">Uncharacterized protein</fullName>
    </submittedName>
</protein>
<dbReference type="AlphaFoldDB" id="A0A9Q8SS44"/>
<sequence>MNFWDRQSSSVHFETCNGHLEPVFSSPSTPRETPPHLGALSDPDRYLTPNMNKVASIDRILPMRECRKLNCHRMLPQLNLLRLDLGITPLAPALGHKAHLEWMFWLVDSAHSFTASAVLTRHKSLSGSAAVAVYLVSRCWPDSGDCVKIETKSCIWVVAVYLISCFKRSTVSPTEDMEIRNEVSGSRQPLVFTMLCALASFSSLSEKSLIPVPRPSALRTHVDMQKTGQNDVGNGRGMFSRFSEVLCIFRFGPSGVHVPPGWESSCPQATEYMSTEHDKLRPFSALSLIVPTSQVHLTEALGALAWVHSFLRRTLLLDAGSRGRGHWVAVVRWFPAKCLGRRRDLLAMGIGQWWCSGDWQEPPTPTPLRRSEDVKRSQFHDHPIIVPRAASYDVSPVTITGHRGSRKAGTWHGIAASHGIYDSVLANQGQSFFLCPTTSRERRHNDLSPSSYPPRLDLKVLNPPVALTLTSRLTTTGRRRAPTTTKYRAPKLSGLLNISCPVARLSLWHVHGSSNPQSPKRPRPINLNPADSMYSLLSESLLRIDTYHCPPAFARPQWDISPAVVHCHVADRHPVVHRPIPGWWWPEIHGRRGRRVTLRETRDEIFRSMALVPLSLVRYCPWSRFPSSDDFDKSLLLHLGPSTSVLLPPLNIAAGWALGRMSPGSTSAVWKDDSTLGGPSFLNFSFMFGRSAHTAQRRTSYETAPSSRHQLKSWATTHINLGGEGHPWRTPNSSAPRHERSPLSHNLTRRSEYFPGNATRHQPPLFGTTSRTTACGAGPALRYVGPVRFASSGNPGPQESAAISMLEFRIQEWVGIVHEEAGTLQAFTRRIGASAQQKRRACMATQQACISVDHSEAVLRSASISALMMGVDNIIKAAPRIEDFPRFECTGEGMRTQALQLCAPRLAAVIDSFTEHGWLARRRLLYLLISRPGFIYPSHPGADMSTSHRPIGPVADLRRLPACLESPSNNAVCRHA</sequence>
<feature type="region of interest" description="Disordered" evidence="1">
    <location>
        <begin position="23"/>
        <end position="42"/>
    </location>
</feature>